<dbReference type="InterPro" id="IPR050490">
    <property type="entry name" value="Bact_solute-bd_prot1"/>
</dbReference>
<sequence length="490" mass="50785">MTVHKPASASTMCHHGALRHSIAAVAARTQEDTMRRQSRRHFLGSSAAVGGVGLLAACAPGSDSGASDGGGSGPAASDVETDPAAMGEITLKVWDQEVRGAQNDAIESLVDAFEKAYPNITVDRVKQSFDDLQQQSGLALSGNDVPDVLQVNNARGDMGEFVKAGQLTDLTGYAEAYGWEDRFPTSVLSKARYSADGVTFGEGPLWGLPQTGEVCGIYYSAKKLKALGAKPPTTWDEVYALVEAAQEAGELPIKLGNLEQWPALHLFGPLQADFVTAETIVPLAMGNAGADWTSEENLAALTRLADWASSGALGDSPNGLAYDTAWAEYTEGSGVLLIGGSWLGPDMGAVMGEDLRFMAPPAGVDGTIATTGGTGLPFAIPAKAANADAAAAYIDHLTSDTAMELIAEAGGMPVLRTAELAPASGVNKDIYEAFDAVSNDGELLPYLDYATPTFADTAGAALQQVIGGESEPAAAAEELQTDYGDFTAEG</sequence>
<dbReference type="InterPro" id="IPR006059">
    <property type="entry name" value="SBP"/>
</dbReference>
<evidence type="ECO:0000256" key="1">
    <source>
        <dbReference type="SAM" id="MobiDB-lite"/>
    </source>
</evidence>
<organism evidence="2 3">
    <name type="scientific">Brachybacterium sacelli</name>
    <dbReference type="NCBI Taxonomy" id="173364"/>
    <lineage>
        <taxon>Bacteria</taxon>
        <taxon>Bacillati</taxon>
        <taxon>Actinomycetota</taxon>
        <taxon>Actinomycetes</taxon>
        <taxon>Micrococcales</taxon>
        <taxon>Dermabacteraceae</taxon>
        <taxon>Brachybacterium</taxon>
    </lineage>
</organism>
<dbReference type="PANTHER" id="PTHR43649:SF12">
    <property type="entry name" value="DIACETYLCHITOBIOSE BINDING PROTEIN DASA"/>
    <property type="match status" value="1"/>
</dbReference>
<reference evidence="2 3" key="1">
    <citation type="submission" date="2021-03" db="EMBL/GenBank/DDBJ databases">
        <title>Sequencing the genomes of 1000 actinobacteria strains.</title>
        <authorList>
            <person name="Klenk H.-P."/>
        </authorList>
    </citation>
    <scope>NUCLEOTIDE SEQUENCE [LARGE SCALE GENOMIC DNA]</scope>
    <source>
        <strain evidence="2 3">DSM 14566</strain>
    </source>
</reference>
<comment type="caution">
    <text evidence="2">The sequence shown here is derived from an EMBL/GenBank/DDBJ whole genome shotgun (WGS) entry which is preliminary data.</text>
</comment>
<gene>
    <name evidence="2" type="ORF">JOF43_000894</name>
</gene>
<feature type="region of interest" description="Disordered" evidence="1">
    <location>
        <begin position="61"/>
        <end position="80"/>
    </location>
</feature>
<dbReference type="RefSeq" id="WP_245354010.1">
    <property type="nucleotide sequence ID" value="NZ_BAAAJW010000004.1"/>
</dbReference>
<accession>A0ABS4WXK5</accession>
<dbReference type="Proteomes" id="UP001519290">
    <property type="component" value="Unassembled WGS sequence"/>
</dbReference>
<dbReference type="PANTHER" id="PTHR43649">
    <property type="entry name" value="ARABINOSE-BINDING PROTEIN-RELATED"/>
    <property type="match status" value="1"/>
</dbReference>
<dbReference type="EMBL" id="JAGIOD010000001">
    <property type="protein sequence ID" value="MBP2380937.1"/>
    <property type="molecule type" value="Genomic_DNA"/>
</dbReference>
<evidence type="ECO:0000313" key="3">
    <source>
        <dbReference type="Proteomes" id="UP001519290"/>
    </source>
</evidence>
<dbReference type="Gene3D" id="3.40.190.10">
    <property type="entry name" value="Periplasmic binding protein-like II"/>
    <property type="match status" value="1"/>
</dbReference>
<dbReference type="Pfam" id="PF01547">
    <property type="entry name" value="SBP_bac_1"/>
    <property type="match status" value="1"/>
</dbReference>
<dbReference type="InterPro" id="IPR006311">
    <property type="entry name" value="TAT_signal"/>
</dbReference>
<protein>
    <submittedName>
        <fullName evidence="2">Raffinose/stachyose/melibiose transport system substrate-binding protein</fullName>
    </submittedName>
</protein>
<dbReference type="PROSITE" id="PS51318">
    <property type="entry name" value="TAT"/>
    <property type="match status" value="1"/>
</dbReference>
<evidence type="ECO:0000313" key="2">
    <source>
        <dbReference type="EMBL" id="MBP2380937.1"/>
    </source>
</evidence>
<dbReference type="SUPFAM" id="SSF53850">
    <property type="entry name" value="Periplasmic binding protein-like II"/>
    <property type="match status" value="1"/>
</dbReference>
<proteinExistence type="predicted"/>
<name>A0ABS4WXK5_9MICO</name>
<keyword evidence="3" id="KW-1185">Reference proteome</keyword>